<dbReference type="RefSeq" id="WP_044346449.1">
    <property type="nucleotide sequence ID" value="NZ_AZAC01000002.1"/>
</dbReference>
<dbReference type="NCBIfam" id="NF037981">
    <property type="entry name" value="NCS2_1"/>
    <property type="match status" value="1"/>
</dbReference>
<feature type="transmembrane region" description="Helical" evidence="7">
    <location>
        <begin position="407"/>
        <end position="428"/>
    </location>
</feature>
<organism evidence="8 9">
    <name type="scientific">Dethiosulfatarculus sandiegensis</name>
    <dbReference type="NCBI Taxonomy" id="1429043"/>
    <lineage>
        <taxon>Bacteria</taxon>
        <taxon>Pseudomonadati</taxon>
        <taxon>Thermodesulfobacteriota</taxon>
        <taxon>Desulfarculia</taxon>
        <taxon>Desulfarculales</taxon>
        <taxon>Desulfarculaceae</taxon>
        <taxon>Dethiosulfatarculus</taxon>
    </lineage>
</organism>
<comment type="subcellular location">
    <subcellularLocation>
        <location evidence="1">Membrane</location>
        <topology evidence="1">Multi-pass membrane protein</topology>
    </subcellularLocation>
</comment>
<evidence type="ECO:0000256" key="4">
    <source>
        <dbReference type="ARBA" id="ARBA00022692"/>
    </source>
</evidence>
<evidence type="ECO:0000256" key="5">
    <source>
        <dbReference type="ARBA" id="ARBA00022989"/>
    </source>
</evidence>
<dbReference type="FunCoup" id="A0A0D2JC17">
    <property type="interactions" value="272"/>
</dbReference>
<evidence type="ECO:0000256" key="1">
    <source>
        <dbReference type="ARBA" id="ARBA00004141"/>
    </source>
</evidence>
<dbReference type="AlphaFoldDB" id="A0A0D2JC17"/>
<gene>
    <name evidence="8" type="ORF">X474_02280</name>
</gene>
<keyword evidence="3" id="KW-0813">Transport</keyword>
<keyword evidence="6 7" id="KW-0472">Membrane</keyword>
<sequence>MAETEKSALASLDQWPKPGEMLVLSLQWLVVIMPGILVLGKVIATAQGLDSQESVSFLQRLLLVMGLVQAVQISKGHKLPGVVGPSAVLLVGILSTLSSGVGAVYGAMAAAALLTSLVGLSGLAARLSKLFTRPILASTLVLIAVTLSPAMRDQLFSQATKGGPMISFAFGFPLCCAMLWGQYRLKGLLSSASLLLGVILGSILYHLSPLSDAPLPSILAAPLAGLPTLPGHGLIFDPSVILSFCLCYLALISNELAAVEATGEVCRATAMPGRLNRALVTGGLGGILAGLLGVPGPVTYSVSPAVVMASRAKSQWPLLPVALALCLMAFFPVGLSLFALTPEPVVGAVMLYLMAGTVFAAINILTGSNGPPKWREGVVVGLAMVVGLMVAYLPPEIKQSLPPSLRPILANGFVVGLVSALFLEHLIFRDKKRR</sequence>
<keyword evidence="4 7" id="KW-0812">Transmembrane</keyword>
<evidence type="ECO:0008006" key="10">
    <source>
        <dbReference type="Google" id="ProtNLM"/>
    </source>
</evidence>
<dbReference type="OrthoDB" id="9805749at2"/>
<feature type="transmembrane region" description="Helical" evidence="7">
    <location>
        <begin position="188"/>
        <end position="208"/>
    </location>
</feature>
<feature type="transmembrane region" description="Helical" evidence="7">
    <location>
        <begin position="377"/>
        <end position="395"/>
    </location>
</feature>
<dbReference type="InterPro" id="IPR006043">
    <property type="entry name" value="NCS2"/>
</dbReference>
<feature type="transmembrane region" description="Helical" evidence="7">
    <location>
        <begin position="103"/>
        <end position="123"/>
    </location>
</feature>
<dbReference type="GO" id="GO:0005886">
    <property type="term" value="C:plasma membrane"/>
    <property type="evidence" value="ECO:0007669"/>
    <property type="project" value="TreeGrafter"/>
</dbReference>
<evidence type="ECO:0000256" key="6">
    <source>
        <dbReference type="ARBA" id="ARBA00023136"/>
    </source>
</evidence>
<dbReference type="InParanoid" id="A0A0D2JC17"/>
<evidence type="ECO:0000313" key="8">
    <source>
        <dbReference type="EMBL" id="KIX15689.1"/>
    </source>
</evidence>
<feature type="transmembrane region" description="Helical" evidence="7">
    <location>
        <begin position="318"/>
        <end position="339"/>
    </location>
</feature>
<dbReference type="GO" id="GO:0042907">
    <property type="term" value="F:xanthine transmembrane transporter activity"/>
    <property type="evidence" value="ECO:0007669"/>
    <property type="project" value="TreeGrafter"/>
</dbReference>
<evidence type="ECO:0000313" key="9">
    <source>
        <dbReference type="Proteomes" id="UP000032233"/>
    </source>
</evidence>
<evidence type="ECO:0000256" key="7">
    <source>
        <dbReference type="SAM" id="Phobius"/>
    </source>
</evidence>
<feature type="transmembrane region" description="Helical" evidence="7">
    <location>
        <begin position="21"/>
        <end position="43"/>
    </location>
</feature>
<feature type="transmembrane region" description="Helical" evidence="7">
    <location>
        <begin position="228"/>
        <end position="251"/>
    </location>
</feature>
<evidence type="ECO:0000256" key="3">
    <source>
        <dbReference type="ARBA" id="ARBA00022448"/>
    </source>
</evidence>
<feature type="transmembrane region" description="Helical" evidence="7">
    <location>
        <begin position="163"/>
        <end position="181"/>
    </location>
</feature>
<feature type="transmembrane region" description="Helical" evidence="7">
    <location>
        <begin position="130"/>
        <end position="151"/>
    </location>
</feature>
<feature type="transmembrane region" description="Helical" evidence="7">
    <location>
        <begin position="345"/>
        <end position="365"/>
    </location>
</feature>
<name>A0A0D2JC17_9BACT</name>
<keyword evidence="5 7" id="KW-1133">Transmembrane helix</keyword>
<dbReference type="Proteomes" id="UP000032233">
    <property type="component" value="Unassembled WGS sequence"/>
</dbReference>
<dbReference type="STRING" id="1429043.X474_02280"/>
<comment type="caution">
    <text evidence="8">The sequence shown here is derived from an EMBL/GenBank/DDBJ whole genome shotgun (WGS) entry which is preliminary data.</text>
</comment>
<reference evidence="8 9" key="1">
    <citation type="submission" date="2013-11" db="EMBL/GenBank/DDBJ databases">
        <title>Metagenomic analysis of a methanogenic consortium involved in long chain n-alkane degradation.</title>
        <authorList>
            <person name="Davidova I.A."/>
            <person name="Callaghan A.V."/>
            <person name="Wawrik B."/>
            <person name="Pruitt S."/>
            <person name="Marks C."/>
            <person name="Duncan K.E."/>
            <person name="Suflita J.M."/>
        </authorList>
    </citation>
    <scope>NUCLEOTIDE SEQUENCE [LARGE SCALE GENOMIC DNA]</scope>
    <source>
        <strain evidence="8 9">SPR</strain>
    </source>
</reference>
<accession>A0A0D2JC17</accession>
<dbReference type="Pfam" id="PF00860">
    <property type="entry name" value="Xan_ur_permease"/>
    <property type="match status" value="1"/>
</dbReference>
<dbReference type="EMBL" id="AZAC01000002">
    <property type="protein sequence ID" value="KIX15689.1"/>
    <property type="molecule type" value="Genomic_DNA"/>
</dbReference>
<protein>
    <recommendedName>
        <fullName evidence="10">Xanthine permease</fullName>
    </recommendedName>
</protein>
<proteinExistence type="inferred from homology"/>
<evidence type="ECO:0000256" key="2">
    <source>
        <dbReference type="ARBA" id="ARBA00008821"/>
    </source>
</evidence>
<dbReference type="PANTHER" id="PTHR42810:SF4">
    <property type="entry name" value="URIC ACID TRANSPORTER UACT"/>
    <property type="match status" value="1"/>
</dbReference>
<dbReference type="PANTHER" id="PTHR42810">
    <property type="entry name" value="PURINE PERMEASE C1399.01C-RELATED"/>
    <property type="match status" value="1"/>
</dbReference>
<comment type="similarity">
    <text evidence="2">Belongs to the nucleobase:cation symporter-2 (NCS2) (TC 2.A.40) family.</text>
</comment>
<keyword evidence="9" id="KW-1185">Reference proteome</keyword>